<dbReference type="OrthoDB" id="8755332at2"/>
<reference evidence="1 2" key="1">
    <citation type="submission" date="2019-03" db="EMBL/GenBank/DDBJ databases">
        <title>Draft genome of Massilia hortus sp. nov., a novel bacterial species of the Oxalobacteraceae family.</title>
        <authorList>
            <person name="Peta V."/>
            <person name="Raths R."/>
            <person name="Bucking H."/>
        </authorList>
    </citation>
    <scope>NUCLEOTIDE SEQUENCE [LARGE SCALE GENOMIC DNA]</scope>
    <source>
        <strain evidence="1 2">ONC3</strain>
    </source>
</reference>
<organism evidence="1 2">
    <name type="scientific">Massilia horti</name>
    <dbReference type="NCBI Taxonomy" id="2562153"/>
    <lineage>
        <taxon>Bacteria</taxon>
        <taxon>Pseudomonadati</taxon>
        <taxon>Pseudomonadota</taxon>
        <taxon>Betaproteobacteria</taxon>
        <taxon>Burkholderiales</taxon>
        <taxon>Oxalobacteraceae</taxon>
        <taxon>Telluria group</taxon>
        <taxon>Massilia</taxon>
    </lineage>
</organism>
<name>A0A4Y9SWF0_9BURK</name>
<sequence length="105" mass="11490">MSFVFRLVRDDEGLPAPAVVFEDSTNPGLVPLWEAVGVYDALYNSDGMRARDVSRAIAYGVDRVLDDAALGRLVPATTSQGEAIRFLENVHRACTLHASARIETR</sequence>
<protein>
    <submittedName>
        <fullName evidence="1">Uncharacterized protein</fullName>
    </submittedName>
</protein>
<dbReference type="RefSeq" id="WP_135190695.1">
    <property type="nucleotide sequence ID" value="NZ_SPUM01000107.1"/>
</dbReference>
<dbReference type="EMBL" id="SPUM01000107">
    <property type="protein sequence ID" value="TFW30795.1"/>
    <property type="molecule type" value="Genomic_DNA"/>
</dbReference>
<gene>
    <name evidence="1" type="ORF">E4O92_15800</name>
</gene>
<proteinExistence type="predicted"/>
<dbReference type="AlphaFoldDB" id="A0A4Y9SWF0"/>
<evidence type="ECO:0000313" key="2">
    <source>
        <dbReference type="Proteomes" id="UP000297258"/>
    </source>
</evidence>
<comment type="caution">
    <text evidence="1">The sequence shown here is derived from an EMBL/GenBank/DDBJ whole genome shotgun (WGS) entry which is preliminary data.</text>
</comment>
<evidence type="ECO:0000313" key="1">
    <source>
        <dbReference type="EMBL" id="TFW30795.1"/>
    </source>
</evidence>
<dbReference type="Proteomes" id="UP000297258">
    <property type="component" value="Unassembled WGS sequence"/>
</dbReference>
<accession>A0A4Y9SWF0</accession>
<keyword evidence="2" id="KW-1185">Reference proteome</keyword>